<dbReference type="CDD" id="cd00268">
    <property type="entry name" value="DEADc"/>
    <property type="match status" value="1"/>
</dbReference>
<evidence type="ECO:0000259" key="6">
    <source>
        <dbReference type="PROSITE" id="PS51192"/>
    </source>
</evidence>
<name>A0A6J6CSB9_9ZZZZ</name>
<dbReference type="InterPro" id="IPR044742">
    <property type="entry name" value="DEAD/DEAH_RhlB"/>
</dbReference>
<feature type="compositionally biased region" description="Basic and acidic residues" evidence="5">
    <location>
        <begin position="1"/>
        <end position="10"/>
    </location>
</feature>
<dbReference type="PROSITE" id="PS51192">
    <property type="entry name" value="HELICASE_ATP_BIND_1"/>
    <property type="match status" value="1"/>
</dbReference>
<feature type="domain" description="Helicase ATP-binding" evidence="6">
    <location>
        <begin position="75"/>
        <end position="247"/>
    </location>
</feature>
<evidence type="ECO:0000256" key="4">
    <source>
        <dbReference type="ARBA" id="ARBA00022840"/>
    </source>
</evidence>
<organism evidence="8">
    <name type="scientific">freshwater metagenome</name>
    <dbReference type="NCBI Taxonomy" id="449393"/>
    <lineage>
        <taxon>unclassified sequences</taxon>
        <taxon>metagenomes</taxon>
        <taxon>ecological metagenomes</taxon>
    </lineage>
</organism>
<dbReference type="PANTHER" id="PTHR47959">
    <property type="entry name" value="ATP-DEPENDENT RNA HELICASE RHLE-RELATED"/>
    <property type="match status" value="1"/>
</dbReference>
<dbReference type="GO" id="GO:0016787">
    <property type="term" value="F:hydrolase activity"/>
    <property type="evidence" value="ECO:0007669"/>
    <property type="project" value="UniProtKB-KW"/>
</dbReference>
<feature type="domain" description="Helicase C-terminal" evidence="7">
    <location>
        <begin position="270"/>
        <end position="417"/>
    </location>
</feature>
<dbReference type="Pfam" id="PF00270">
    <property type="entry name" value="DEAD"/>
    <property type="match status" value="1"/>
</dbReference>
<dbReference type="InterPro" id="IPR011545">
    <property type="entry name" value="DEAD/DEAH_box_helicase_dom"/>
</dbReference>
<keyword evidence="3" id="KW-0347">Helicase</keyword>
<dbReference type="SMART" id="SM00487">
    <property type="entry name" value="DEXDc"/>
    <property type="match status" value="1"/>
</dbReference>
<evidence type="ECO:0000313" key="8">
    <source>
        <dbReference type="EMBL" id="CAB4554026.1"/>
    </source>
</evidence>
<dbReference type="SUPFAM" id="SSF52540">
    <property type="entry name" value="P-loop containing nucleoside triphosphate hydrolases"/>
    <property type="match status" value="1"/>
</dbReference>
<proteinExistence type="predicted"/>
<protein>
    <submittedName>
        <fullName evidence="8">Unannotated protein</fullName>
    </submittedName>
</protein>
<dbReference type="Gene3D" id="3.40.50.300">
    <property type="entry name" value="P-loop containing nucleotide triphosphate hydrolases"/>
    <property type="match status" value="2"/>
</dbReference>
<accession>A0A6J6CSB9</accession>
<keyword evidence="2" id="KW-0378">Hydrolase</keyword>
<dbReference type="GO" id="GO:0003676">
    <property type="term" value="F:nucleic acid binding"/>
    <property type="evidence" value="ECO:0007669"/>
    <property type="project" value="InterPro"/>
</dbReference>
<evidence type="ECO:0000256" key="1">
    <source>
        <dbReference type="ARBA" id="ARBA00022741"/>
    </source>
</evidence>
<dbReference type="GO" id="GO:0005524">
    <property type="term" value="F:ATP binding"/>
    <property type="evidence" value="ECO:0007669"/>
    <property type="project" value="UniProtKB-KW"/>
</dbReference>
<evidence type="ECO:0000259" key="7">
    <source>
        <dbReference type="PROSITE" id="PS51194"/>
    </source>
</evidence>
<evidence type="ECO:0000256" key="3">
    <source>
        <dbReference type="ARBA" id="ARBA00022806"/>
    </source>
</evidence>
<reference evidence="8" key="1">
    <citation type="submission" date="2020-05" db="EMBL/GenBank/DDBJ databases">
        <authorList>
            <person name="Chiriac C."/>
            <person name="Salcher M."/>
            <person name="Ghai R."/>
            <person name="Kavagutti S V."/>
        </authorList>
    </citation>
    <scope>NUCLEOTIDE SEQUENCE</scope>
</reference>
<dbReference type="Pfam" id="PF00271">
    <property type="entry name" value="Helicase_C"/>
    <property type="match status" value="1"/>
</dbReference>
<dbReference type="InterPro" id="IPR001650">
    <property type="entry name" value="Helicase_C-like"/>
</dbReference>
<keyword evidence="4" id="KW-0067">ATP-binding</keyword>
<evidence type="ECO:0000256" key="2">
    <source>
        <dbReference type="ARBA" id="ARBA00022801"/>
    </source>
</evidence>
<feature type="compositionally biased region" description="Basic residues" evidence="5">
    <location>
        <begin position="11"/>
        <end position="22"/>
    </location>
</feature>
<sequence>MSSDMSEHARPKGAPRRRRRPPKPAEYRTPASTATTVDTPYEPTGFRELGVPEEVDRGLHAAGFAAPFAIQTKAIPVALEGKDVCGRARTGSGKTLAFGVPMLARLDGEAAPRRPLGLVLVPTRELALQVAEVLVPVAAGCDRTVLPVYGGASRHQQIDELARGVDVVVATPLRLIDLLKENELDLSGVQIVVLDEADRMADDGFTPQVEWILRKCTAPRQTMLFSATLDGDVGHLVARYMTDPVEVAIDAPTDTVGTMYHLFLAVHHMDKDRVVASIASGFAKTIVFCQTKRTCDRVEHNLQDLGVKAAAIHGDLAQASRERALKRFTDGELTVLVATDVAARGIDIDDIGAVVHYEPAGDAKDYLHRSGRTARAGRDGWAVTLAEYNQHTQVRILQRALRLDLAPPVEVFSNNPKLKDLHQFRSAD</sequence>
<gene>
    <name evidence="8" type="ORF">UFOPK1493_01285</name>
</gene>
<keyword evidence="1" id="KW-0547">Nucleotide-binding</keyword>
<dbReference type="EMBL" id="CAEZSR010000036">
    <property type="protein sequence ID" value="CAB4554026.1"/>
    <property type="molecule type" value="Genomic_DNA"/>
</dbReference>
<dbReference type="InterPro" id="IPR050079">
    <property type="entry name" value="DEAD_box_RNA_helicase"/>
</dbReference>
<dbReference type="InterPro" id="IPR027417">
    <property type="entry name" value="P-loop_NTPase"/>
</dbReference>
<dbReference type="CDD" id="cd18787">
    <property type="entry name" value="SF2_C_DEAD"/>
    <property type="match status" value="1"/>
</dbReference>
<evidence type="ECO:0000256" key="5">
    <source>
        <dbReference type="SAM" id="MobiDB-lite"/>
    </source>
</evidence>
<feature type="region of interest" description="Disordered" evidence="5">
    <location>
        <begin position="1"/>
        <end position="43"/>
    </location>
</feature>
<dbReference type="PANTHER" id="PTHR47959:SF13">
    <property type="entry name" value="ATP-DEPENDENT RNA HELICASE RHLE"/>
    <property type="match status" value="1"/>
</dbReference>
<dbReference type="SMART" id="SM00490">
    <property type="entry name" value="HELICc"/>
    <property type="match status" value="1"/>
</dbReference>
<dbReference type="AlphaFoldDB" id="A0A6J6CSB9"/>
<dbReference type="PROSITE" id="PS51194">
    <property type="entry name" value="HELICASE_CTER"/>
    <property type="match status" value="1"/>
</dbReference>
<dbReference type="GO" id="GO:0003724">
    <property type="term" value="F:RNA helicase activity"/>
    <property type="evidence" value="ECO:0007669"/>
    <property type="project" value="TreeGrafter"/>
</dbReference>
<dbReference type="InterPro" id="IPR014001">
    <property type="entry name" value="Helicase_ATP-bd"/>
</dbReference>
<dbReference type="GO" id="GO:0005829">
    <property type="term" value="C:cytosol"/>
    <property type="evidence" value="ECO:0007669"/>
    <property type="project" value="TreeGrafter"/>
</dbReference>